<evidence type="ECO:0000313" key="3">
    <source>
        <dbReference type="Proteomes" id="UP000034164"/>
    </source>
</evidence>
<reference evidence="3" key="1">
    <citation type="journal article" date="2015" name="PLoS Genet.">
        <title>The dynamic genome and transcriptome of the human fungal pathogen Blastomyces and close relative Emmonsia.</title>
        <authorList>
            <person name="Munoz J.F."/>
            <person name="Gauthier G.M."/>
            <person name="Desjardins C.A."/>
            <person name="Gallo J.E."/>
            <person name="Holder J."/>
            <person name="Sullivan T.D."/>
            <person name="Marty A.J."/>
            <person name="Carmen J.C."/>
            <person name="Chen Z."/>
            <person name="Ding L."/>
            <person name="Gujja S."/>
            <person name="Magrini V."/>
            <person name="Misas E."/>
            <person name="Mitreva M."/>
            <person name="Priest M."/>
            <person name="Saif S."/>
            <person name="Whiston E.A."/>
            <person name="Young S."/>
            <person name="Zeng Q."/>
            <person name="Goldman W.E."/>
            <person name="Mardis E.R."/>
            <person name="Taylor J.W."/>
            <person name="McEwen J.G."/>
            <person name="Clay O.K."/>
            <person name="Klein B.S."/>
            <person name="Cuomo C.A."/>
        </authorList>
    </citation>
    <scope>NUCLEOTIDE SEQUENCE [LARGE SCALE GENOMIC DNA]</scope>
    <source>
        <strain evidence="3">UAMH 3008</strain>
    </source>
</reference>
<comment type="caution">
    <text evidence="2">The sequence shown here is derived from an EMBL/GenBank/DDBJ whole genome shotgun (WGS) entry which is preliminary data.</text>
</comment>
<evidence type="ECO:0000256" key="1">
    <source>
        <dbReference type="SAM" id="MobiDB-lite"/>
    </source>
</evidence>
<proteinExistence type="predicted"/>
<accession>A0A0G2HUE4</accession>
<feature type="region of interest" description="Disordered" evidence="1">
    <location>
        <begin position="8"/>
        <end position="48"/>
    </location>
</feature>
<sequence length="169" mass="19115">MFGKLYRHLKSHREKWNNPQVTNGGRQRKQQAQQQDQCEPPQERQPKGNKIAVQLEVQNDTLDGKCRPNIAPLITTAVDVVYSPSFAKAQPPIVSLEEIGDVASHRIALGVIRLPGTNDVLKYSRFAKLVETETLVMLAESFCVSLSREPINAYALRFYHIVVFHNPSH</sequence>
<feature type="compositionally biased region" description="Low complexity" evidence="1">
    <location>
        <begin position="30"/>
        <end position="40"/>
    </location>
</feature>
<dbReference type="EMBL" id="LCZI01001234">
    <property type="protein sequence ID" value="KKZ61812.1"/>
    <property type="molecule type" value="Genomic_DNA"/>
</dbReference>
<organism evidence="2 3">
    <name type="scientific">[Emmonsia] crescens</name>
    <dbReference type="NCBI Taxonomy" id="73230"/>
    <lineage>
        <taxon>Eukaryota</taxon>
        <taxon>Fungi</taxon>
        <taxon>Dikarya</taxon>
        <taxon>Ascomycota</taxon>
        <taxon>Pezizomycotina</taxon>
        <taxon>Eurotiomycetes</taxon>
        <taxon>Eurotiomycetidae</taxon>
        <taxon>Onygenales</taxon>
        <taxon>Ajellomycetaceae</taxon>
        <taxon>Emergomyces</taxon>
    </lineage>
</organism>
<dbReference type="Proteomes" id="UP000034164">
    <property type="component" value="Unassembled WGS sequence"/>
</dbReference>
<protein>
    <submittedName>
        <fullName evidence="2">Uncharacterized protein</fullName>
    </submittedName>
</protein>
<name>A0A0G2HUE4_9EURO</name>
<evidence type="ECO:0000313" key="2">
    <source>
        <dbReference type="EMBL" id="KKZ61812.1"/>
    </source>
</evidence>
<dbReference type="AlphaFoldDB" id="A0A0G2HUE4"/>
<dbReference type="VEuPathDB" id="FungiDB:EMCG_03692"/>
<gene>
    <name evidence="2" type="ORF">EMCG_03692</name>
</gene>